<dbReference type="InterPro" id="IPR012910">
    <property type="entry name" value="Plug_dom"/>
</dbReference>
<dbReference type="RefSeq" id="WP_311534389.1">
    <property type="nucleotide sequence ID" value="NZ_JAVRHQ010000007.1"/>
</dbReference>
<evidence type="ECO:0000256" key="3">
    <source>
        <dbReference type="ARBA" id="ARBA00022452"/>
    </source>
</evidence>
<name>A0ABU3C8U4_9FLAO</name>
<dbReference type="Gene3D" id="2.40.170.20">
    <property type="entry name" value="TonB-dependent receptor, beta-barrel domain"/>
    <property type="match status" value="1"/>
</dbReference>
<evidence type="ECO:0000256" key="6">
    <source>
        <dbReference type="ARBA" id="ARBA00023237"/>
    </source>
</evidence>
<evidence type="ECO:0000256" key="1">
    <source>
        <dbReference type="ARBA" id="ARBA00004571"/>
    </source>
</evidence>
<evidence type="ECO:0000313" key="10">
    <source>
        <dbReference type="EMBL" id="MDT0642759.1"/>
    </source>
</evidence>
<dbReference type="Pfam" id="PF07715">
    <property type="entry name" value="Plug"/>
    <property type="match status" value="1"/>
</dbReference>
<dbReference type="InterPro" id="IPR008969">
    <property type="entry name" value="CarboxyPept-like_regulatory"/>
</dbReference>
<keyword evidence="6 7" id="KW-0998">Cell outer membrane</keyword>
<accession>A0ABU3C8U4</accession>
<dbReference type="InterPro" id="IPR036942">
    <property type="entry name" value="Beta-barrel_TonB_sf"/>
</dbReference>
<evidence type="ECO:0000313" key="11">
    <source>
        <dbReference type="Proteomes" id="UP001262889"/>
    </source>
</evidence>
<comment type="similarity">
    <text evidence="7">Belongs to the TonB-dependent receptor family.</text>
</comment>
<dbReference type="InterPro" id="IPR023997">
    <property type="entry name" value="TonB-dep_OMP_SusC/RagA_CS"/>
</dbReference>
<dbReference type="Gene3D" id="2.60.40.1120">
    <property type="entry name" value="Carboxypeptidase-like, regulatory domain"/>
    <property type="match status" value="1"/>
</dbReference>
<comment type="subcellular location">
    <subcellularLocation>
        <location evidence="1 7">Cell outer membrane</location>
        <topology evidence="1 7">Multi-pass membrane protein</topology>
    </subcellularLocation>
</comment>
<feature type="domain" description="TonB-dependent receptor plug" evidence="9">
    <location>
        <begin position="145"/>
        <end position="251"/>
    </location>
</feature>
<dbReference type="NCBIfam" id="TIGR04056">
    <property type="entry name" value="OMP_RagA_SusC"/>
    <property type="match status" value="1"/>
</dbReference>
<organism evidence="10 11">
    <name type="scientific">Autumnicola tepida</name>
    <dbReference type="NCBI Taxonomy" id="3075595"/>
    <lineage>
        <taxon>Bacteria</taxon>
        <taxon>Pseudomonadati</taxon>
        <taxon>Bacteroidota</taxon>
        <taxon>Flavobacteriia</taxon>
        <taxon>Flavobacteriales</taxon>
        <taxon>Flavobacteriaceae</taxon>
        <taxon>Autumnicola</taxon>
    </lineage>
</organism>
<reference evidence="10 11" key="1">
    <citation type="submission" date="2023-09" db="EMBL/GenBank/DDBJ databases">
        <authorList>
            <person name="Rey-Velasco X."/>
        </authorList>
    </citation>
    <scope>NUCLEOTIDE SEQUENCE [LARGE SCALE GENOMIC DNA]</scope>
    <source>
        <strain evidence="10 11">F363</strain>
    </source>
</reference>
<evidence type="ECO:0000256" key="7">
    <source>
        <dbReference type="PROSITE-ProRule" id="PRU01360"/>
    </source>
</evidence>
<evidence type="ECO:0000256" key="8">
    <source>
        <dbReference type="SAM" id="Phobius"/>
    </source>
</evidence>
<feature type="transmembrane region" description="Helical" evidence="8">
    <location>
        <begin position="33"/>
        <end position="50"/>
    </location>
</feature>
<evidence type="ECO:0000256" key="2">
    <source>
        <dbReference type="ARBA" id="ARBA00022448"/>
    </source>
</evidence>
<dbReference type="EMBL" id="JAVRHQ010000007">
    <property type="protein sequence ID" value="MDT0642759.1"/>
    <property type="molecule type" value="Genomic_DNA"/>
</dbReference>
<keyword evidence="4 7" id="KW-0812">Transmembrane</keyword>
<evidence type="ECO:0000256" key="5">
    <source>
        <dbReference type="ARBA" id="ARBA00023136"/>
    </source>
</evidence>
<evidence type="ECO:0000259" key="9">
    <source>
        <dbReference type="Pfam" id="PF07715"/>
    </source>
</evidence>
<keyword evidence="8" id="KW-1133">Transmembrane helix</keyword>
<dbReference type="Pfam" id="PF13715">
    <property type="entry name" value="CarbopepD_reg_2"/>
    <property type="match status" value="1"/>
</dbReference>
<dbReference type="SUPFAM" id="SSF56935">
    <property type="entry name" value="Porins"/>
    <property type="match status" value="1"/>
</dbReference>
<dbReference type="InterPro" id="IPR039426">
    <property type="entry name" value="TonB-dep_rcpt-like"/>
</dbReference>
<comment type="caution">
    <text evidence="10">The sequence shown here is derived from an EMBL/GenBank/DDBJ whole genome shotgun (WGS) entry which is preliminary data.</text>
</comment>
<keyword evidence="5 7" id="KW-0472">Membrane</keyword>
<evidence type="ECO:0000256" key="4">
    <source>
        <dbReference type="ARBA" id="ARBA00022692"/>
    </source>
</evidence>
<keyword evidence="10" id="KW-0675">Receptor</keyword>
<proteinExistence type="inferred from homology"/>
<keyword evidence="11" id="KW-1185">Reference proteome</keyword>
<keyword evidence="2 7" id="KW-0813">Transport</keyword>
<dbReference type="PROSITE" id="PS52016">
    <property type="entry name" value="TONB_DEPENDENT_REC_3"/>
    <property type="match status" value="1"/>
</dbReference>
<dbReference type="NCBIfam" id="TIGR04057">
    <property type="entry name" value="SusC_RagA_signa"/>
    <property type="match status" value="1"/>
</dbReference>
<dbReference type="SUPFAM" id="SSF49464">
    <property type="entry name" value="Carboxypeptidase regulatory domain-like"/>
    <property type="match status" value="1"/>
</dbReference>
<dbReference type="Proteomes" id="UP001262889">
    <property type="component" value="Unassembled WGS sequence"/>
</dbReference>
<gene>
    <name evidence="10" type="ORF">RM553_07935</name>
</gene>
<dbReference type="InterPro" id="IPR023996">
    <property type="entry name" value="TonB-dep_OMP_SusC/RagA"/>
</dbReference>
<protein>
    <submittedName>
        <fullName evidence="10">TonB-dependent receptor</fullName>
    </submittedName>
</protein>
<dbReference type="InterPro" id="IPR037066">
    <property type="entry name" value="Plug_dom_sf"/>
</dbReference>
<dbReference type="Gene3D" id="2.170.130.10">
    <property type="entry name" value="TonB-dependent receptor, plug domain"/>
    <property type="match status" value="1"/>
</dbReference>
<keyword evidence="3 7" id="KW-1134">Transmembrane beta strand</keyword>
<sequence length="1035" mass="116561">MPTKSNIQDHTDILPVFGESIIRKTKIMKTKTRKFYLVLLGILLFLPMYGQESISITGTVVSAEDGLPLPGVNILEKGTSNGVMTDFDGKFGIEVSEGAVLQISYLSFTTREVRIREQKELKIALEPSASELSEVVVVGYGTMEKSDLTGAVSQVDQETVQQRATISLTDALQGAAPGLNVGQVNSAGGTPSIRIRERTSISGEQSPLLVLDGVIFRGRINDINPNDIQSIDVLKDASSTAIYGSQAANGVIIITTKTGRVNEKPTINYSSSYSFQEPTKSFQTESPEEFIERVKAGYFFDSRTEESGYLEPNPDFDITTIFSTPEQREAFENNNPTDWYNILTNDRMYTQTHNLSMTQRGESSGYFVSLGLVDQQGFLVNENYDRWNARINLDNSITDWLDVGVQTFFTSSDYSGANAGIDAIWNQSPYAPAYNEDGSLVQSPNSTTINPLYVLDRDNFDKRLNLFGNIYANVELPFIEGLSFRTNFSANYYTNHTYNFQIYGRSFTGSGDKTEGRRTDWINDNILTYKRAFNDIHEVNIMLGYGREKREFTRTTAGAAEFNSPVLGYNNLQAGNAELQRAESDAWMESSLYQMGRLHYSYDERYFITGTVRRDGFSGFSEENKYGVFPSLAVAWDASKESFLKDNLLQKFNQLKLRASYGSNGNRTIGRYQTLATVGDAYGYVDADGTPLYIKSISGLASPNLKWETTTGFNLGLDYALFRHRLSGSIEYYNNNTKDLLYNVDVPAISRFTKFPDNLGKLHNSGLEISISTDNIRGENFNWSSQFYFSRSRNELKELLGFDNDGDGVEDDLVSEGLFIGESLGTIFDYYTTGELYQFGDEIPATADVGSYIIEDVNGDGVIDPDDRKIIGQAEPDFRFSLGNEFSYKNWELSIFINSVQGNDNYYLGQDVNQFIYPNSTAWERDAFPRNLDVWTPENPDARYQRLGVQFSGGLGAQRYMPRSFVRLQDVNLAYNFDSNFLEQYGIRNLRLYFHGKNLKTWTKWPGWDPETGEAITRNGRPVVRNFTFGLNVEF</sequence>